<evidence type="ECO:0000313" key="2">
    <source>
        <dbReference type="EMBL" id="QWY14496.1"/>
    </source>
</evidence>
<organism evidence="2 3">
    <name type="scientific">Staphylococcus phage JPL-50</name>
    <dbReference type="NCBI Taxonomy" id="2851077"/>
    <lineage>
        <taxon>Viruses</taxon>
        <taxon>Duplodnaviria</taxon>
        <taxon>Heunggongvirae</taxon>
        <taxon>Uroviricota</taxon>
        <taxon>Caudoviricetes</taxon>
        <taxon>Rountreeviridae</taxon>
        <taxon>Rakietenvirinae</taxon>
        <taxon>Rosenblumvirus</taxon>
        <taxon>Rosenblumvirus jpl50</taxon>
    </lineage>
</organism>
<keyword evidence="3" id="KW-1185">Reference proteome</keyword>
<protein>
    <submittedName>
        <fullName evidence="2">Membrane protein</fullName>
    </submittedName>
</protein>
<dbReference type="GeneID" id="77936657"/>
<reference evidence="2" key="1">
    <citation type="submission" date="2021-06" db="EMBL/GenBank/DDBJ databases">
        <authorList>
            <person name="Xu H."/>
        </authorList>
    </citation>
    <scope>NUCLEOTIDE SEQUENCE</scope>
</reference>
<evidence type="ECO:0000256" key="1">
    <source>
        <dbReference type="SAM" id="Phobius"/>
    </source>
</evidence>
<keyword evidence="1" id="KW-0472">Membrane</keyword>
<dbReference type="KEGG" id="vg:77936657"/>
<keyword evidence="1" id="KW-0812">Transmembrane</keyword>
<dbReference type="Proteomes" id="UP001046399">
    <property type="component" value="Segment"/>
</dbReference>
<keyword evidence="1" id="KW-1133">Transmembrane helix</keyword>
<evidence type="ECO:0000313" key="3">
    <source>
        <dbReference type="Proteomes" id="UP001046399"/>
    </source>
</evidence>
<name>A0A8F3C9T6_9CAUD</name>
<dbReference type="RefSeq" id="YP_010660638.1">
    <property type="nucleotide sequence ID" value="NC_070878.1"/>
</dbReference>
<accession>A0A8F3C9T6</accession>
<sequence>MTSQLINLYQKYIMVLHLLKCHLCLMLMTILLI</sequence>
<proteinExistence type="predicted"/>
<feature type="transmembrane region" description="Helical" evidence="1">
    <location>
        <begin position="12"/>
        <end position="32"/>
    </location>
</feature>
<dbReference type="EMBL" id="MZ359091">
    <property type="protein sequence ID" value="QWY14496.1"/>
    <property type="molecule type" value="Genomic_DNA"/>
</dbReference>